<keyword evidence="4" id="KW-0762">Sugar transport</keyword>
<evidence type="ECO:0000256" key="1">
    <source>
        <dbReference type="SAM" id="Coils"/>
    </source>
</evidence>
<dbReference type="PANTHER" id="PTHR32309">
    <property type="entry name" value="TYROSINE-PROTEIN KINASE"/>
    <property type="match status" value="1"/>
</dbReference>
<keyword evidence="3" id="KW-1133">Transmembrane helix</keyword>
<comment type="caution">
    <text evidence="4">The sequence shown here is derived from an EMBL/GenBank/DDBJ whole genome shotgun (WGS) entry which is preliminary data.</text>
</comment>
<sequence length="473" mass="51317">MNQKTDGADPAAGPQGKPQPAAQARPGPQARPGGPQGQGQGRGQGPGAGKPAGPGPGAGRPGGKPAGQPPGRPPGPQNPAAKPGPAAAAPPVVQVRPIAEPARMQRRHWGLLASFVLLVLAPLAAVIFYLWVQAADQYASTAGFTVRSQESGGSSELLGGLAQFAGGTTASDSDILYEFIQSQEMVEVLDGRIDLRGHYAQNWPSDWVFSLWPDASLEDLVWFWHRVVGISYDSGTGLIEVQVVAFDADTAQAITREIVRESQDRINALNDQARADAMRYAQDDLDMALERLKEAREALTRFRTRTRIVDPEADIQGRMGVMNSLQQQLAEALIEYDLLLGTTNDNDPRLTKALQRIDVIRDRIRIERQTFTSDSTETGAVGEDYPTLIAEFESLTVDREYAEESYRAALTALSVARDDAARQSRYLATYIKPTLASEAEYPQRPVLAALAGLFLLLTWSILALVYYSIRDRS</sequence>
<protein>
    <submittedName>
        <fullName evidence="4">Sugar transporter</fullName>
    </submittedName>
</protein>
<evidence type="ECO:0000313" key="4">
    <source>
        <dbReference type="EMBL" id="MDK3074554.1"/>
    </source>
</evidence>
<keyword evidence="3" id="KW-0812">Transmembrane</keyword>
<organism evidence="4 5">
    <name type="scientific">Sedimentitalea xiamensis</name>
    <dbReference type="NCBI Taxonomy" id="3050037"/>
    <lineage>
        <taxon>Bacteria</taxon>
        <taxon>Pseudomonadati</taxon>
        <taxon>Pseudomonadota</taxon>
        <taxon>Alphaproteobacteria</taxon>
        <taxon>Rhodobacterales</taxon>
        <taxon>Paracoccaceae</taxon>
        <taxon>Sedimentitalea</taxon>
    </lineage>
</organism>
<feature type="transmembrane region" description="Helical" evidence="3">
    <location>
        <begin position="109"/>
        <end position="132"/>
    </location>
</feature>
<feature type="region of interest" description="Disordered" evidence="2">
    <location>
        <begin position="1"/>
        <end position="89"/>
    </location>
</feature>
<dbReference type="RefSeq" id="WP_284486485.1">
    <property type="nucleotide sequence ID" value="NZ_JASNJE010000021.1"/>
</dbReference>
<evidence type="ECO:0000256" key="2">
    <source>
        <dbReference type="SAM" id="MobiDB-lite"/>
    </source>
</evidence>
<evidence type="ECO:0000313" key="5">
    <source>
        <dbReference type="Proteomes" id="UP001227126"/>
    </source>
</evidence>
<reference evidence="4 5" key="1">
    <citation type="submission" date="2023-05" db="EMBL/GenBank/DDBJ databases">
        <title>Sedimentitalea sp. nov. JM2-8.</title>
        <authorList>
            <person name="Huang J."/>
        </authorList>
    </citation>
    <scope>NUCLEOTIDE SEQUENCE [LARGE SCALE GENOMIC DNA]</scope>
    <source>
        <strain evidence="4 5">JM2-8</strain>
    </source>
</reference>
<keyword evidence="1" id="KW-0175">Coiled coil</keyword>
<proteinExistence type="predicted"/>
<dbReference type="EMBL" id="JASNJE010000021">
    <property type="protein sequence ID" value="MDK3074554.1"/>
    <property type="molecule type" value="Genomic_DNA"/>
</dbReference>
<keyword evidence="5" id="KW-1185">Reference proteome</keyword>
<dbReference type="Proteomes" id="UP001227126">
    <property type="component" value="Unassembled WGS sequence"/>
</dbReference>
<feature type="compositionally biased region" description="Low complexity" evidence="2">
    <location>
        <begin position="10"/>
        <end position="33"/>
    </location>
</feature>
<feature type="compositionally biased region" description="Low complexity" evidence="2">
    <location>
        <begin position="78"/>
        <end position="89"/>
    </location>
</feature>
<feature type="coiled-coil region" evidence="1">
    <location>
        <begin position="278"/>
        <end position="305"/>
    </location>
</feature>
<accession>A0ABT7FHD8</accession>
<gene>
    <name evidence="4" type="ORF">QO034_15760</name>
</gene>
<feature type="compositionally biased region" description="Gly residues" evidence="2">
    <location>
        <begin position="34"/>
        <end position="65"/>
    </location>
</feature>
<feature type="compositionally biased region" description="Pro residues" evidence="2">
    <location>
        <begin position="67"/>
        <end position="77"/>
    </location>
</feature>
<dbReference type="PANTHER" id="PTHR32309:SF13">
    <property type="entry name" value="FERRIC ENTEROBACTIN TRANSPORT PROTEIN FEPE"/>
    <property type="match status" value="1"/>
</dbReference>
<evidence type="ECO:0000256" key="3">
    <source>
        <dbReference type="SAM" id="Phobius"/>
    </source>
</evidence>
<feature type="transmembrane region" description="Helical" evidence="3">
    <location>
        <begin position="446"/>
        <end position="469"/>
    </location>
</feature>
<dbReference type="InterPro" id="IPR050445">
    <property type="entry name" value="Bact_polysacc_biosynth/exp"/>
</dbReference>
<keyword evidence="3" id="KW-0472">Membrane</keyword>
<name>A0ABT7FHD8_9RHOB</name>
<keyword evidence="4" id="KW-0813">Transport</keyword>